<protein>
    <recommendedName>
        <fullName evidence="4">DUF11 domain-containing protein</fullName>
    </recommendedName>
</protein>
<dbReference type="SUPFAM" id="SSF117074">
    <property type="entry name" value="Hypothetical protein PA1324"/>
    <property type="match status" value="1"/>
</dbReference>
<organism evidence="2 3">
    <name type="scientific">Alkalilimnicola ehrlichii</name>
    <dbReference type="NCBI Taxonomy" id="351052"/>
    <lineage>
        <taxon>Bacteria</taxon>
        <taxon>Pseudomonadati</taxon>
        <taxon>Pseudomonadota</taxon>
        <taxon>Gammaproteobacteria</taxon>
        <taxon>Chromatiales</taxon>
        <taxon>Ectothiorhodospiraceae</taxon>
        <taxon>Alkalilimnicola</taxon>
    </lineage>
</organism>
<feature type="region of interest" description="Disordered" evidence="1">
    <location>
        <begin position="556"/>
        <end position="577"/>
    </location>
</feature>
<dbReference type="InterPro" id="IPR013783">
    <property type="entry name" value="Ig-like_fold"/>
</dbReference>
<dbReference type="EMBL" id="NFZW01000022">
    <property type="protein sequence ID" value="RFA33209.1"/>
    <property type="molecule type" value="Genomic_DNA"/>
</dbReference>
<evidence type="ECO:0000313" key="3">
    <source>
        <dbReference type="Proteomes" id="UP000256763"/>
    </source>
</evidence>
<dbReference type="AlphaFoldDB" id="A0A3E0WLC1"/>
<evidence type="ECO:0000256" key="1">
    <source>
        <dbReference type="SAM" id="MobiDB-lite"/>
    </source>
</evidence>
<feature type="compositionally biased region" description="Basic residues" evidence="1">
    <location>
        <begin position="960"/>
        <end position="973"/>
    </location>
</feature>
<dbReference type="NCBIfam" id="TIGR01451">
    <property type="entry name" value="B_ant_repeat"/>
    <property type="match status" value="3"/>
</dbReference>
<feature type="region of interest" description="Disordered" evidence="1">
    <location>
        <begin position="950"/>
        <end position="973"/>
    </location>
</feature>
<sequence length="1046" mass="110797">MRSRACRFRCAHRGGGRHHSGRAGAGYRLPRRYAGEPDCLLRLTLESATAVIQPEQRLIVTYQAELDPTVADGNLLTSVAGATEWFGADPTGPARAYIGNLTDGTPDDMTDEQDAHTVLARAPVVAVEKSVVNATTGQDPGSDAEPGDTLRYTLVIRNDSDFEVPDAQVVDHLSTYFAPDSLVLIDVPSGADSSHSDPAGGENGTGLLDIRDLALSPQGEAGDTLTLVFEATLAPVIQSGTLVLNQARLSAPNMGAVDSNETSTLIESAPAFEVEKVSQIMSGDPNVLMAGEVLRYTLTVRNIGSEHARQVVLRDPIPEFTRYVPDSTRLNGERVADPAQGVSALENGLLINAPEDTTPGVLRADPEAGADNVATVTFEVRVDDDVLDGTIISNQGFVVGEGTDGATPEQPSNDPRTPTPDDPTRDIVGNLPLIGAHKTVAIEVDLGSPGIVDPGDTLRYTIRIDNFGAIPATEVRLIDDVPEHTTYVADSLRLNGQAVGQPDGGVSPLIGGIPVHSRDQAAGSGILSPGDYALVTFDVRVDDGVPAGTLISNQGSVVSNELPTEPTDADGDPSNGHQPTVVVVGESQQLTIDKQVLVVGGGEAEAGKTLEYLITVTNIGSLPAVDVQISDDLRPPLGELIEYVADSATLDGATAGVTYDGGILRADYAAVYGDLPPGVSTELRFRALIDAELPIGTRIANTAEASWNNPQQTVTDTVYIDVGGLPGTAMLNGLVWHDVNFNREIDDAERLFADWTVELHRNGQRIGATQTDEVGAYLFRGLTPNEGTDDRYELHFVAPGAGPDTARLGYGHSPFDNGPQRIGEIVAGSGANLQNLSLPIEPNGVVYDAVRRTPIAGAVLTLVRASSGTALPERCFDDPAQQDQVTGIFGHYKFDLNFSDPSCPVGGEYLIKVTAPASGYDAAPSRIIAPQSHADTDAFEVISCAGGAEDAVPATPTTARPRHRRMRRRRLSRRARSAPAITCTCGLAMATYRAKASSLITTSRSIPSWTKPSPSPRRRRWSMSRAAIWCPTSSPCGTRWTRSSTK</sequence>
<dbReference type="InterPro" id="IPR051172">
    <property type="entry name" value="Chlamydia_OmcB"/>
</dbReference>
<feature type="region of interest" description="Disordered" evidence="1">
    <location>
        <begin position="397"/>
        <end position="424"/>
    </location>
</feature>
<evidence type="ECO:0008006" key="4">
    <source>
        <dbReference type="Google" id="ProtNLM"/>
    </source>
</evidence>
<dbReference type="InterPro" id="IPR047589">
    <property type="entry name" value="DUF11_rpt"/>
</dbReference>
<dbReference type="Proteomes" id="UP000256763">
    <property type="component" value="Unassembled WGS sequence"/>
</dbReference>
<name>A0A3E0WLC1_9GAMM</name>
<reference evidence="3" key="1">
    <citation type="submission" date="2017-05" db="EMBL/GenBank/DDBJ databases">
        <authorList>
            <person name="Sharma S."/>
            <person name="Sidhu C."/>
            <person name="Pinnaka A.K."/>
        </authorList>
    </citation>
    <scope>NUCLEOTIDE SEQUENCE [LARGE SCALE GENOMIC DNA]</scope>
    <source>
        <strain evidence="3">AK93</strain>
    </source>
</reference>
<gene>
    <name evidence="2" type="ORF">CAL65_17710</name>
</gene>
<dbReference type="PANTHER" id="PTHR34819">
    <property type="entry name" value="LARGE CYSTEINE-RICH PERIPLASMIC PROTEIN OMCB"/>
    <property type="match status" value="1"/>
</dbReference>
<evidence type="ECO:0000313" key="2">
    <source>
        <dbReference type="EMBL" id="RFA33209.1"/>
    </source>
</evidence>
<accession>A0A3E0WLC1</accession>
<keyword evidence="3" id="KW-1185">Reference proteome</keyword>
<comment type="caution">
    <text evidence="2">The sequence shown here is derived from an EMBL/GenBank/DDBJ whole genome shotgun (WGS) entry which is preliminary data.</text>
</comment>
<dbReference type="Gene3D" id="2.60.40.10">
    <property type="entry name" value="Immunoglobulins"/>
    <property type="match status" value="1"/>
</dbReference>
<proteinExistence type="predicted"/>